<feature type="region of interest" description="Disordered" evidence="1">
    <location>
        <begin position="113"/>
        <end position="147"/>
    </location>
</feature>
<feature type="region of interest" description="Disordered" evidence="1">
    <location>
        <begin position="644"/>
        <end position="792"/>
    </location>
</feature>
<evidence type="ECO:0000313" key="2">
    <source>
        <dbReference type="EMBL" id="KAL3769987.1"/>
    </source>
</evidence>
<accession>A0ABD3N604</accession>
<sequence>MKQTPIILAAAASAYASPTIRGRNARRPTKYSNARNRPAIKDERQREKIRLWNESRRLQQQEHIDAHDKVHLGKKSRQLQDSMLAYHTKSFSDHYSGTANLHVKVEQGEDLGFQTKDDLPSSSSSSSSTTTTTSTTSTSEQPQPQSAASYQYYPSFDMNLYPDGACLNDGKNPASYALTPGEFLFDDHEECCTEWFIDVALCLEATGGTTAGVVPTSFPTWNLENNGGSPWPTWSDDVFNYDEEEMGTSSSVASQATDTTTTSAATTSIQTTTFTEYAAADDVFNYNPQGQNIQAQGSHAQGSQDQGNQASQETHEYTFFESFENGDFSSHPWELTTSSSSGNNALSVDPWAADRTALAYEGNYAARPGILSEAGTVTNLTIALNDLDDNGSPDGIFQGGLLSFAIHAAVDMPVDALYFSINNHIIRSFETPTGYSPGDWEEVSTLLLPGEHTLSWSYQFFGMPEDQSQIDPRREGNSWLDGISLIPYTGDYAMSEGEINKFDMSNGVAPWTVVQDPNAFDGDKSLIAYTQDIVSNQGSIEMSWTIVVSPDGGTVSFAAFASIYAPHDILEFRIDNDPKVAITTPSFSWQEFEVEVDPGKHVCTWRLVKNVPGLDQYVIEDVDVPEGYQGYVKVDGIKYEDNMKDDITTTEPPTEPTTTTTSIVTTTQEPTTTSVTSTSEAASTTAAETTQAQTTTVSETTTTSETEASSTNAPEEETTSTAATESDSSSSSAATSTEATQESGTSSTTEAGSSTTESASSGTSSTASASTIESASSTTGSASPSDGCPDGTQEVEGLPGCCVEEANYLGDGACDPWEPYNTEACGFDLGDCCHDTCNEDSPYGCHTKEGADYGPFGFFCIDQRSSSIVMDVEKCQVENREWIGDGGCDADSEYNTPECGYDGGDCCESTCDQDYAFYTCGANQPYECLSEDR</sequence>
<name>A0ABD3N604_9STRA</name>
<proteinExistence type="predicted"/>
<evidence type="ECO:0000256" key="1">
    <source>
        <dbReference type="SAM" id="MobiDB-lite"/>
    </source>
</evidence>
<evidence type="ECO:0008006" key="4">
    <source>
        <dbReference type="Google" id="ProtNLM"/>
    </source>
</evidence>
<dbReference type="Gene3D" id="4.10.470.20">
    <property type="match status" value="1"/>
</dbReference>
<feature type="region of interest" description="Disordered" evidence="1">
    <location>
        <begin position="20"/>
        <end position="45"/>
    </location>
</feature>
<feature type="compositionally biased region" description="Polar residues" evidence="1">
    <location>
        <begin position="288"/>
        <end position="312"/>
    </location>
</feature>
<keyword evidence="3" id="KW-1185">Reference proteome</keyword>
<organism evidence="2 3">
    <name type="scientific">Cyclotella atomus</name>
    <dbReference type="NCBI Taxonomy" id="382360"/>
    <lineage>
        <taxon>Eukaryota</taxon>
        <taxon>Sar</taxon>
        <taxon>Stramenopiles</taxon>
        <taxon>Ochrophyta</taxon>
        <taxon>Bacillariophyta</taxon>
        <taxon>Coscinodiscophyceae</taxon>
        <taxon>Thalassiosirophycidae</taxon>
        <taxon>Stephanodiscales</taxon>
        <taxon>Stephanodiscaceae</taxon>
        <taxon>Cyclotella</taxon>
    </lineage>
</organism>
<dbReference type="Proteomes" id="UP001530400">
    <property type="component" value="Unassembled WGS sequence"/>
</dbReference>
<gene>
    <name evidence="2" type="ORF">ACHAWO_008361</name>
</gene>
<feature type="compositionally biased region" description="Low complexity" evidence="1">
    <location>
        <begin position="121"/>
        <end position="139"/>
    </location>
</feature>
<evidence type="ECO:0000313" key="3">
    <source>
        <dbReference type="Proteomes" id="UP001530400"/>
    </source>
</evidence>
<comment type="caution">
    <text evidence="2">The sequence shown here is derived from an EMBL/GenBank/DDBJ whole genome shotgun (WGS) entry which is preliminary data.</text>
</comment>
<dbReference type="AlphaFoldDB" id="A0ABD3N604"/>
<dbReference type="EMBL" id="JALLPJ020001320">
    <property type="protein sequence ID" value="KAL3769987.1"/>
    <property type="molecule type" value="Genomic_DNA"/>
</dbReference>
<reference evidence="2 3" key="1">
    <citation type="submission" date="2024-10" db="EMBL/GenBank/DDBJ databases">
        <title>Updated reference genomes for cyclostephanoid diatoms.</title>
        <authorList>
            <person name="Roberts W.R."/>
            <person name="Alverson A.J."/>
        </authorList>
    </citation>
    <scope>NUCLEOTIDE SEQUENCE [LARGE SCALE GENOMIC DNA]</scope>
    <source>
        <strain evidence="2 3">AJA010-31</strain>
    </source>
</reference>
<protein>
    <recommendedName>
        <fullName evidence="4">LNR domain-containing protein</fullName>
    </recommendedName>
</protein>
<feature type="compositionally biased region" description="Low complexity" evidence="1">
    <location>
        <begin position="649"/>
        <end position="785"/>
    </location>
</feature>
<feature type="region of interest" description="Disordered" evidence="1">
    <location>
        <begin position="288"/>
        <end position="313"/>
    </location>
</feature>